<feature type="non-terminal residue" evidence="2">
    <location>
        <position position="1"/>
    </location>
</feature>
<keyword evidence="1" id="KW-0472">Membrane</keyword>
<gene>
    <name evidence="2" type="ORF">SEMRO_333_G119420.1</name>
</gene>
<feature type="transmembrane region" description="Helical" evidence="1">
    <location>
        <begin position="143"/>
        <end position="164"/>
    </location>
</feature>
<organism evidence="2 3">
    <name type="scientific">Seminavis robusta</name>
    <dbReference type="NCBI Taxonomy" id="568900"/>
    <lineage>
        <taxon>Eukaryota</taxon>
        <taxon>Sar</taxon>
        <taxon>Stramenopiles</taxon>
        <taxon>Ochrophyta</taxon>
        <taxon>Bacillariophyta</taxon>
        <taxon>Bacillariophyceae</taxon>
        <taxon>Bacillariophycidae</taxon>
        <taxon>Naviculales</taxon>
        <taxon>Naviculaceae</taxon>
        <taxon>Seminavis</taxon>
    </lineage>
</organism>
<reference evidence="2" key="1">
    <citation type="submission" date="2020-06" db="EMBL/GenBank/DDBJ databases">
        <authorList>
            <consortium name="Plant Systems Biology data submission"/>
        </authorList>
    </citation>
    <scope>NUCLEOTIDE SEQUENCE</scope>
    <source>
        <strain evidence="2">D6</strain>
    </source>
</reference>
<protein>
    <submittedName>
        <fullName evidence="2">Uncharacterized protein</fullName>
    </submittedName>
</protein>
<dbReference type="AlphaFoldDB" id="A0A9N8HCU5"/>
<comment type="caution">
    <text evidence="2">The sequence shown here is derived from an EMBL/GenBank/DDBJ whole genome shotgun (WGS) entry which is preliminary data.</text>
</comment>
<evidence type="ECO:0000313" key="2">
    <source>
        <dbReference type="EMBL" id="CAB9508077.1"/>
    </source>
</evidence>
<accession>A0A9N8HCU5</accession>
<name>A0A9N8HCU5_9STRA</name>
<dbReference type="EMBL" id="CAICTM010000332">
    <property type="protein sequence ID" value="CAB9508077.1"/>
    <property type="molecule type" value="Genomic_DNA"/>
</dbReference>
<proteinExistence type="predicted"/>
<sequence length="171" mass="18534">LIYDGPIEMFTVTGAHQLAAAGSREGFGVLAYYRVNDGLLNKQWIRTDPKAGSITGSDSMSCRSYHRLGAPNATADGTESMFVSGMHELDPSLDQIVKITADLHVPLIISDDRGENETDSIIEAMDDDNIAMHDSPQSRNNPIVAVAVVLTCCSVLLGAATLAVRRRMWKK</sequence>
<keyword evidence="1" id="KW-0812">Transmembrane</keyword>
<evidence type="ECO:0000313" key="3">
    <source>
        <dbReference type="Proteomes" id="UP001153069"/>
    </source>
</evidence>
<keyword evidence="1" id="KW-1133">Transmembrane helix</keyword>
<keyword evidence="3" id="KW-1185">Reference proteome</keyword>
<evidence type="ECO:0000256" key="1">
    <source>
        <dbReference type="SAM" id="Phobius"/>
    </source>
</evidence>
<dbReference type="Proteomes" id="UP001153069">
    <property type="component" value="Unassembled WGS sequence"/>
</dbReference>